<evidence type="ECO:0000256" key="1">
    <source>
        <dbReference type="SAM" id="Phobius"/>
    </source>
</evidence>
<organism evidence="2 3">
    <name type="scientific">Candidatus Yanofskybacteria bacterium GW2011_GWA2_44_9</name>
    <dbReference type="NCBI Taxonomy" id="1619025"/>
    <lineage>
        <taxon>Bacteria</taxon>
        <taxon>Candidatus Yanofskyibacteriota</taxon>
    </lineage>
</organism>
<gene>
    <name evidence="2" type="ORF">UW79_C0007G0001</name>
</gene>
<proteinExistence type="predicted"/>
<name>A0A0G1NDV0_9BACT</name>
<evidence type="ECO:0000313" key="3">
    <source>
        <dbReference type="Proteomes" id="UP000034032"/>
    </source>
</evidence>
<feature type="transmembrane region" description="Helical" evidence="1">
    <location>
        <begin position="6"/>
        <end position="27"/>
    </location>
</feature>
<keyword evidence="1" id="KW-0812">Transmembrane</keyword>
<reference evidence="2 3" key="1">
    <citation type="journal article" date="2015" name="Nature">
        <title>rRNA introns, odd ribosomes, and small enigmatic genomes across a large radiation of phyla.</title>
        <authorList>
            <person name="Brown C.T."/>
            <person name="Hug L.A."/>
            <person name="Thomas B.C."/>
            <person name="Sharon I."/>
            <person name="Castelle C.J."/>
            <person name="Singh A."/>
            <person name="Wilkins M.J."/>
            <person name="Williams K.H."/>
            <person name="Banfield J.F."/>
        </authorList>
    </citation>
    <scope>NUCLEOTIDE SEQUENCE [LARGE SCALE GENOMIC DNA]</scope>
</reference>
<accession>A0A0G1NDV0</accession>
<dbReference type="AlphaFoldDB" id="A0A0G1NDV0"/>
<feature type="non-terminal residue" evidence="2">
    <location>
        <position position="136"/>
    </location>
</feature>
<evidence type="ECO:0008006" key="4">
    <source>
        <dbReference type="Google" id="ProtNLM"/>
    </source>
</evidence>
<sequence>MKRGQGQVIIILLLVVVIALGVGLTVVGRSITEISTSTKTEDSTRAFSAAEAGIERALSESYNAGGAGVGGVGNIPLNSTDLTNQSQFKADWNPQLPEPRVALEYPPFGKESFAQFWLADPNSPPGEIPAQSYNQS</sequence>
<keyword evidence="1" id="KW-0472">Membrane</keyword>
<evidence type="ECO:0000313" key="2">
    <source>
        <dbReference type="EMBL" id="KKT82379.1"/>
    </source>
</evidence>
<dbReference type="Proteomes" id="UP000034032">
    <property type="component" value="Unassembled WGS sequence"/>
</dbReference>
<comment type="caution">
    <text evidence="2">The sequence shown here is derived from an EMBL/GenBank/DDBJ whole genome shotgun (WGS) entry which is preliminary data.</text>
</comment>
<dbReference type="EMBL" id="LCJR01000007">
    <property type="protein sequence ID" value="KKT82379.1"/>
    <property type="molecule type" value="Genomic_DNA"/>
</dbReference>
<protein>
    <recommendedName>
        <fullName evidence="4">Type 4 fimbrial biogenesis protein PilX N-terminal domain-containing protein</fullName>
    </recommendedName>
</protein>
<keyword evidence="1" id="KW-1133">Transmembrane helix</keyword>